<keyword evidence="1" id="KW-0472">Membrane</keyword>
<dbReference type="RefSeq" id="WP_257465022.1">
    <property type="nucleotide sequence ID" value="NZ_BAABXP010000002.1"/>
</dbReference>
<reference evidence="2 3" key="1">
    <citation type="submission" date="2024-06" db="EMBL/GenBank/DDBJ databases">
        <title>Genomic Encyclopedia of Type Strains, Phase IV (KMG-IV): sequencing the most valuable type-strain genomes for metagenomic binning, comparative biology and taxonomic classification.</title>
        <authorList>
            <person name="Goeker M."/>
        </authorList>
    </citation>
    <scope>NUCLEOTIDE SEQUENCE [LARGE SCALE GENOMIC DNA]</scope>
    <source>
        <strain evidence="2 3">DSM 29492</strain>
    </source>
</reference>
<sequence length="77" mass="8791">MKLFKIADQYCKESTWKTLALVKFCLFSMGLMAGMKIPEEKKKMFYALSGSVFIITYIPLMAKFFKVCISAEDTGNN</sequence>
<feature type="transmembrane region" description="Helical" evidence="1">
    <location>
        <begin position="44"/>
        <end position="62"/>
    </location>
</feature>
<dbReference type="EMBL" id="JBEPMJ010000019">
    <property type="protein sequence ID" value="MET3751254.1"/>
    <property type="molecule type" value="Genomic_DNA"/>
</dbReference>
<accession>A0ABV2M450</accession>
<dbReference type="Proteomes" id="UP001549106">
    <property type="component" value="Unassembled WGS sequence"/>
</dbReference>
<organism evidence="2 3">
    <name type="scientific">Blautia caecimuris</name>
    <dbReference type="NCBI Taxonomy" id="1796615"/>
    <lineage>
        <taxon>Bacteria</taxon>
        <taxon>Bacillati</taxon>
        <taxon>Bacillota</taxon>
        <taxon>Clostridia</taxon>
        <taxon>Lachnospirales</taxon>
        <taxon>Lachnospiraceae</taxon>
        <taxon>Blautia</taxon>
    </lineage>
</organism>
<comment type="caution">
    <text evidence="2">The sequence shown here is derived from an EMBL/GenBank/DDBJ whole genome shotgun (WGS) entry which is preliminary data.</text>
</comment>
<name>A0ABV2M450_9FIRM</name>
<protein>
    <recommendedName>
        <fullName evidence="4">Permease of phosphate ABC transporter</fullName>
    </recommendedName>
</protein>
<proteinExistence type="predicted"/>
<evidence type="ECO:0000313" key="3">
    <source>
        <dbReference type="Proteomes" id="UP001549106"/>
    </source>
</evidence>
<keyword evidence="3" id="KW-1185">Reference proteome</keyword>
<evidence type="ECO:0000313" key="2">
    <source>
        <dbReference type="EMBL" id="MET3751254.1"/>
    </source>
</evidence>
<keyword evidence="1" id="KW-1133">Transmembrane helix</keyword>
<gene>
    <name evidence="2" type="ORF">ABID24_002512</name>
</gene>
<keyword evidence="1" id="KW-0812">Transmembrane</keyword>
<feature type="transmembrane region" description="Helical" evidence="1">
    <location>
        <begin position="20"/>
        <end position="38"/>
    </location>
</feature>
<evidence type="ECO:0000256" key="1">
    <source>
        <dbReference type="SAM" id="Phobius"/>
    </source>
</evidence>
<evidence type="ECO:0008006" key="4">
    <source>
        <dbReference type="Google" id="ProtNLM"/>
    </source>
</evidence>